<reference evidence="1 2" key="1">
    <citation type="journal article" date="2018" name="Sci. Data">
        <title>The draft genome sequence of cork oak.</title>
        <authorList>
            <person name="Ramos A.M."/>
            <person name="Usie A."/>
            <person name="Barbosa P."/>
            <person name="Barros P.M."/>
            <person name="Capote T."/>
            <person name="Chaves I."/>
            <person name="Simoes F."/>
            <person name="Abreu I."/>
            <person name="Carrasquinho I."/>
            <person name="Faro C."/>
            <person name="Guimaraes J.B."/>
            <person name="Mendonca D."/>
            <person name="Nobrega F."/>
            <person name="Rodrigues L."/>
            <person name="Saibo N.J.M."/>
            <person name="Varela M.C."/>
            <person name="Egas C."/>
            <person name="Matos J."/>
            <person name="Miguel C.M."/>
            <person name="Oliveira M.M."/>
            <person name="Ricardo C.P."/>
            <person name="Goncalves S."/>
        </authorList>
    </citation>
    <scope>NUCLEOTIDE SEQUENCE [LARGE SCALE GENOMIC DNA]</scope>
    <source>
        <strain evidence="2">cv. HL8</strain>
    </source>
</reference>
<dbReference type="Proteomes" id="UP000237347">
    <property type="component" value="Unassembled WGS sequence"/>
</dbReference>
<keyword evidence="2" id="KW-1185">Reference proteome</keyword>
<dbReference type="InterPro" id="IPR027179">
    <property type="entry name" value="CMC4"/>
</dbReference>
<gene>
    <name evidence="1" type="ORF">CFP56_040379</name>
</gene>
<dbReference type="Gene3D" id="1.10.287.1130">
    <property type="entry name" value="CytochromE C oxidase copper chaperone"/>
    <property type="match status" value="1"/>
</dbReference>
<dbReference type="Pfam" id="PF08991">
    <property type="entry name" value="CMC4"/>
    <property type="match status" value="1"/>
</dbReference>
<dbReference type="AlphaFoldDB" id="A0AAW0IYY6"/>
<sequence>MAQATKEPCKKEACDIQACLTKNNFLPQKRRVYVAVSIYLIEIAFLLQKRKECYKLLRRY</sequence>
<comment type="caution">
    <text evidence="1">The sequence shown here is derived from an EMBL/GenBank/DDBJ whole genome shotgun (WGS) entry which is preliminary data.</text>
</comment>
<evidence type="ECO:0000313" key="1">
    <source>
        <dbReference type="EMBL" id="KAK7819433.1"/>
    </source>
</evidence>
<dbReference type="InterPro" id="IPR009069">
    <property type="entry name" value="Cys_alpha_HP_mot_SF"/>
</dbReference>
<organism evidence="1 2">
    <name type="scientific">Quercus suber</name>
    <name type="common">Cork oak</name>
    <dbReference type="NCBI Taxonomy" id="58331"/>
    <lineage>
        <taxon>Eukaryota</taxon>
        <taxon>Viridiplantae</taxon>
        <taxon>Streptophyta</taxon>
        <taxon>Embryophyta</taxon>
        <taxon>Tracheophyta</taxon>
        <taxon>Spermatophyta</taxon>
        <taxon>Magnoliopsida</taxon>
        <taxon>eudicotyledons</taxon>
        <taxon>Gunneridae</taxon>
        <taxon>Pentapetalae</taxon>
        <taxon>rosids</taxon>
        <taxon>fabids</taxon>
        <taxon>Fagales</taxon>
        <taxon>Fagaceae</taxon>
        <taxon>Quercus</taxon>
    </lineage>
</organism>
<accession>A0AAW0IYY6</accession>
<protein>
    <submittedName>
        <fullName evidence="1">Uncharacterized protein</fullName>
    </submittedName>
</protein>
<dbReference type="EMBL" id="PKMF04000784">
    <property type="protein sequence ID" value="KAK7819433.1"/>
    <property type="molecule type" value="Genomic_DNA"/>
</dbReference>
<evidence type="ECO:0000313" key="2">
    <source>
        <dbReference type="Proteomes" id="UP000237347"/>
    </source>
</evidence>
<name>A0AAW0IYY6_QUESU</name>
<dbReference type="SUPFAM" id="SSF47072">
    <property type="entry name" value="Cysteine alpha-hairpin motif"/>
    <property type="match status" value="1"/>
</dbReference>
<proteinExistence type="predicted"/>